<accession>A0ABV8KIT0</accession>
<gene>
    <name evidence="3" type="ORF">ACFOX0_08035</name>
</gene>
<feature type="signal peptide" evidence="1">
    <location>
        <begin position="1"/>
        <end position="19"/>
    </location>
</feature>
<dbReference type="InterPro" id="IPR011330">
    <property type="entry name" value="Glyco_hydro/deAcase_b/a-brl"/>
</dbReference>
<dbReference type="PROSITE" id="PS51677">
    <property type="entry name" value="NODB"/>
    <property type="match status" value="1"/>
</dbReference>
<dbReference type="PANTHER" id="PTHR10587">
    <property type="entry name" value="GLYCOSYL TRANSFERASE-RELATED"/>
    <property type="match status" value="1"/>
</dbReference>
<sequence length="239" mass="25174">MTARRVSTAALVGAGVAHAAPALTALGPVRRRLLPTLCGVGAPGHVALTFDDGPDPRSTPAFLAALERHGVTATFFLLGRMLTDAPGLAREMVAAGHEIGLHGWSHRCLLARGPRATRDDLTRGYDLIGEVLGAPPRWYRPPYGVLTGSALWAANRLGMRTVLWTTWGADWRSGATPGSVLRTVRRDLAGGGTVLLHDSDCTSAPGSWRATLGALPALLDHARAGDLDVGPLREHRIAG</sequence>
<name>A0ABV8KIT0_9ACTN</name>
<feature type="chain" id="PRO_5045377238" evidence="1">
    <location>
        <begin position="20"/>
        <end position="239"/>
    </location>
</feature>
<comment type="caution">
    <text evidence="3">The sequence shown here is derived from an EMBL/GenBank/DDBJ whole genome shotgun (WGS) entry which is preliminary data.</text>
</comment>
<dbReference type="InterPro" id="IPR002509">
    <property type="entry name" value="NODB_dom"/>
</dbReference>
<dbReference type="CDD" id="cd10959">
    <property type="entry name" value="CE4_NodB_like_3"/>
    <property type="match status" value="1"/>
</dbReference>
<evidence type="ECO:0000313" key="3">
    <source>
        <dbReference type="EMBL" id="MFC4105884.1"/>
    </source>
</evidence>
<dbReference type="SUPFAM" id="SSF88713">
    <property type="entry name" value="Glycoside hydrolase/deacetylase"/>
    <property type="match status" value="1"/>
</dbReference>
<dbReference type="RefSeq" id="WP_377543212.1">
    <property type="nucleotide sequence ID" value="NZ_JBHSBN010000004.1"/>
</dbReference>
<keyword evidence="1" id="KW-0732">Signal</keyword>
<dbReference type="Proteomes" id="UP001595868">
    <property type="component" value="Unassembled WGS sequence"/>
</dbReference>
<protein>
    <submittedName>
        <fullName evidence="3">Polysaccharide deacetylase family protein</fullName>
    </submittedName>
</protein>
<evidence type="ECO:0000256" key="1">
    <source>
        <dbReference type="SAM" id="SignalP"/>
    </source>
</evidence>
<dbReference type="InterPro" id="IPR050248">
    <property type="entry name" value="Polysacc_deacetylase_ArnD"/>
</dbReference>
<proteinExistence type="predicted"/>
<dbReference type="Pfam" id="PF01522">
    <property type="entry name" value="Polysacc_deac_1"/>
    <property type="match status" value="1"/>
</dbReference>
<evidence type="ECO:0000313" key="4">
    <source>
        <dbReference type="Proteomes" id="UP001595868"/>
    </source>
</evidence>
<feature type="domain" description="NodB homology" evidence="2">
    <location>
        <begin position="44"/>
        <end position="230"/>
    </location>
</feature>
<evidence type="ECO:0000259" key="2">
    <source>
        <dbReference type="PROSITE" id="PS51677"/>
    </source>
</evidence>
<dbReference type="EMBL" id="JBHSBN010000004">
    <property type="protein sequence ID" value="MFC4105884.1"/>
    <property type="molecule type" value="Genomic_DNA"/>
</dbReference>
<organism evidence="3 4">
    <name type="scientific">Micromonospora zhanjiangensis</name>
    <dbReference type="NCBI Taxonomy" id="1522057"/>
    <lineage>
        <taxon>Bacteria</taxon>
        <taxon>Bacillati</taxon>
        <taxon>Actinomycetota</taxon>
        <taxon>Actinomycetes</taxon>
        <taxon>Micromonosporales</taxon>
        <taxon>Micromonosporaceae</taxon>
        <taxon>Micromonospora</taxon>
    </lineage>
</organism>
<reference evidence="4" key="1">
    <citation type="journal article" date="2019" name="Int. J. Syst. Evol. Microbiol.">
        <title>The Global Catalogue of Microorganisms (GCM) 10K type strain sequencing project: providing services to taxonomists for standard genome sequencing and annotation.</title>
        <authorList>
            <consortium name="The Broad Institute Genomics Platform"/>
            <consortium name="The Broad Institute Genome Sequencing Center for Infectious Disease"/>
            <person name="Wu L."/>
            <person name="Ma J."/>
        </authorList>
    </citation>
    <scope>NUCLEOTIDE SEQUENCE [LARGE SCALE GENOMIC DNA]</scope>
    <source>
        <strain evidence="4">2902at01</strain>
    </source>
</reference>
<dbReference type="PANTHER" id="PTHR10587:SF137">
    <property type="entry name" value="4-DEOXY-4-FORMAMIDO-L-ARABINOSE-PHOSPHOUNDECAPRENOL DEFORMYLASE ARND-RELATED"/>
    <property type="match status" value="1"/>
</dbReference>
<keyword evidence="4" id="KW-1185">Reference proteome</keyword>
<dbReference type="Gene3D" id="3.20.20.370">
    <property type="entry name" value="Glycoside hydrolase/deacetylase"/>
    <property type="match status" value="1"/>
</dbReference>